<name>A0AAD4AFL3_9GAMM</name>
<reference evidence="1" key="2">
    <citation type="submission" date="2015-03" db="EMBL/GenBank/DDBJ databases">
        <title>Genome sequence of Pseudoalteromonas citrea.</title>
        <authorList>
            <person name="Xie B.-B."/>
            <person name="Rong J.-C."/>
            <person name="Qin Q.-L."/>
            <person name="Zhang Y.-Z."/>
        </authorList>
    </citation>
    <scope>NUCLEOTIDE SEQUENCE</scope>
    <source>
        <strain evidence="1">DSM 8771</strain>
    </source>
</reference>
<proteinExistence type="predicted"/>
<dbReference type="AlphaFoldDB" id="A0AAD4AFL3"/>
<organism evidence="1 2">
    <name type="scientific">Pseudoalteromonas citrea</name>
    <dbReference type="NCBI Taxonomy" id="43655"/>
    <lineage>
        <taxon>Bacteria</taxon>
        <taxon>Pseudomonadati</taxon>
        <taxon>Pseudomonadota</taxon>
        <taxon>Gammaproteobacteria</taxon>
        <taxon>Alteromonadales</taxon>
        <taxon>Pseudoalteromonadaceae</taxon>
        <taxon>Pseudoalteromonas</taxon>
    </lineage>
</organism>
<protein>
    <submittedName>
        <fullName evidence="1">Uncharacterized protein</fullName>
    </submittedName>
</protein>
<comment type="caution">
    <text evidence="1">The sequence shown here is derived from an EMBL/GenBank/DDBJ whole genome shotgun (WGS) entry which is preliminary data.</text>
</comment>
<gene>
    <name evidence="1" type="ORF">PCIT_b1160</name>
</gene>
<dbReference type="Proteomes" id="UP000016487">
    <property type="component" value="Unassembled WGS sequence"/>
</dbReference>
<sequence length="41" mass="4667">MSNLIGNLLLGLVFSMFMRLSKTINQSGCTIKRQAFLFFKP</sequence>
<dbReference type="EMBL" id="AHBZ03000027">
    <property type="protein sequence ID" value="KAF7765029.1"/>
    <property type="molecule type" value="Genomic_DNA"/>
</dbReference>
<evidence type="ECO:0000313" key="1">
    <source>
        <dbReference type="EMBL" id="KAF7765029.1"/>
    </source>
</evidence>
<accession>A0AAD4AFL3</accession>
<evidence type="ECO:0000313" key="2">
    <source>
        <dbReference type="Proteomes" id="UP000016487"/>
    </source>
</evidence>
<reference evidence="1" key="1">
    <citation type="journal article" date="2012" name="J. Bacteriol.">
        <title>Genome sequences of type strains of seven species of the marine bacterium Pseudoalteromonas.</title>
        <authorList>
            <person name="Xie B.B."/>
            <person name="Shu Y.L."/>
            <person name="Qin Q.L."/>
            <person name="Rong J.C."/>
            <person name="Zhang X.Y."/>
            <person name="Chen X.L."/>
            <person name="Shi M."/>
            <person name="He H.L."/>
            <person name="Zhou B.C."/>
            <person name="Zhang Y.Z."/>
        </authorList>
    </citation>
    <scope>NUCLEOTIDE SEQUENCE</scope>
    <source>
        <strain evidence="1">DSM 8771</strain>
    </source>
</reference>